<accession>A0AA88IRY3</accession>
<protein>
    <submittedName>
        <fullName evidence="2">Uncharacterized protein</fullName>
    </submittedName>
</protein>
<proteinExistence type="predicted"/>
<dbReference type="EMBL" id="JAUPFM010000020">
    <property type="protein sequence ID" value="KAK2819061.1"/>
    <property type="molecule type" value="Genomic_DNA"/>
</dbReference>
<comment type="caution">
    <text evidence="2">The sequence shown here is derived from an EMBL/GenBank/DDBJ whole genome shotgun (WGS) entry which is preliminary data.</text>
</comment>
<sequence length="197" mass="20767">MENKTDVKSIMARFQTSGSSTDETPPASTGRPKQLVHSTLSSGPTTQPKKPIVESLSGSAINTPPKPPFLKKELSTKSDTEVHEPNKAKALASRFANAQDDTNTASRPFVNKSIPSKTPSSQALDFKSAVQKPPLNKPSLSNSLSDSKPVFPKSSLATSTKPSWIKEDSGVAAPSTTGSTASKIAPLQHKPTSSISN</sequence>
<feature type="region of interest" description="Disordered" evidence="1">
    <location>
        <begin position="1"/>
        <end position="197"/>
    </location>
</feature>
<feature type="compositionally biased region" description="Polar residues" evidence="1">
    <location>
        <begin position="14"/>
        <end position="27"/>
    </location>
</feature>
<reference evidence="2" key="1">
    <citation type="submission" date="2023-07" db="EMBL/GenBank/DDBJ databases">
        <title>Chromosome-level Genome Assembly of Striped Snakehead (Channa striata).</title>
        <authorList>
            <person name="Liu H."/>
        </authorList>
    </citation>
    <scope>NUCLEOTIDE SEQUENCE</scope>
    <source>
        <strain evidence="2">Gz</strain>
        <tissue evidence="2">Muscle</tissue>
    </source>
</reference>
<gene>
    <name evidence="2" type="ORF">Q5P01_024622</name>
</gene>
<feature type="compositionally biased region" description="Basic and acidic residues" evidence="1">
    <location>
        <begin position="70"/>
        <end position="87"/>
    </location>
</feature>
<dbReference type="Proteomes" id="UP001187415">
    <property type="component" value="Unassembled WGS sequence"/>
</dbReference>
<feature type="compositionally biased region" description="Low complexity" evidence="1">
    <location>
        <begin position="132"/>
        <end position="149"/>
    </location>
</feature>
<keyword evidence="3" id="KW-1185">Reference proteome</keyword>
<organism evidence="2 3">
    <name type="scientific">Channa striata</name>
    <name type="common">Snakehead murrel</name>
    <name type="synonym">Ophicephalus striatus</name>
    <dbReference type="NCBI Taxonomy" id="64152"/>
    <lineage>
        <taxon>Eukaryota</taxon>
        <taxon>Metazoa</taxon>
        <taxon>Chordata</taxon>
        <taxon>Craniata</taxon>
        <taxon>Vertebrata</taxon>
        <taxon>Euteleostomi</taxon>
        <taxon>Actinopterygii</taxon>
        <taxon>Neopterygii</taxon>
        <taxon>Teleostei</taxon>
        <taxon>Neoteleostei</taxon>
        <taxon>Acanthomorphata</taxon>
        <taxon>Anabantaria</taxon>
        <taxon>Anabantiformes</taxon>
        <taxon>Channoidei</taxon>
        <taxon>Channidae</taxon>
        <taxon>Channa</taxon>
    </lineage>
</organism>
<evidence type="ECO:0000313" key="2">
    <source>
        <dbReference type="EMBL" id="KAK2819061.1"/>
    </source>
</evidence>
<evidence type="ECO:0000313" key="3">
    <source>
        <dbReference type="Proteomes" id="UP001187415"/>
    </source>
</evidence>
<feature type="compositionally biased region" description="Polar residues" evidence="1">
    <location>
        <begin position="113"/>
        <end position="123"/>
    </location>
</feature>
<dbReference type="AlphaFoldDB" id="A0AA88IRY3"/>
<evidence type="ECO:0000256" key="1">
    <source>
        <dbReference type="SAM" id="MobiDB-lite"/>
    </source>
</evidence>
<feature type="compositionally biased region" description="Polar residues" evidence="1">
    <location>
        <begin position="36"/>
        <end position="48"/>
    </location>
</feature>
<name>A0AA88IRY3_CHASR</name>